<protein>
    <recommendedName>
        <fullName evidence="2">Putative heavy-metal chelation domain-containing protein</fullName>
    </recommendedName>
</protein>
<dbReference type="eggNOG" id="COG2014">
    <property type="taxonomic scope" value="Bacteria"/>
</dbReference>
<dbReference type="OrthoDB" id="6017773at2"/>
<dbReference type="Pfam" id="PF04016">
    <property type="entry name" value="DUF364"/>
    <property type="match status" value="1"/>
</dbReference>
<dbReference type="InterPro" id="IPR007161">
    <property type="entry name" value="DUF364"/>
</dbReference>
<feature type="compositionally biased region" description="Pro residues" evidence="1">
    <location>
        <begin position="8"/>
        <end position="17"/>
    </location>
</feature>
<dbReference type="EMBL" id="FR845719">
    <property type="protein sequence ID" value="CCA60668.1"/>
    <property type="molecule type" value="Genomic_DNA"/>
</dbReference>
<evidence type="ECO:0000256" key="1">
    <source>
        <dbReference type="SAM" id="MobiDB-lite"/>
    </source>
</evidence>
<dbReference type="HOGENOM" id="CLU_089871_0_0_11"/>
<name>F2R201_STRVP</name>
<evidence type="ECO:0000313" key="3">
    <source>
        <dbReference type="EMBL" id="CCA60668.1"/>
    </source>
</evidence>
<keyword evidence="4" id="KW-1185">Reference proteome</keyword>
<feature type="compositionally biased region" description="Low complexity" evidence="1">
    <location>
        <begin position="18"/>
        <end position="30"/>
    </location>
</feature>
<dbReference type="KEGG" id="sve:SVEN_7382"/>
<dbReference type="Gene3D" id="3.40.50.11590">
    <property type="match status" value="1"/>
</dbReference>
<feature type="region of interest" description="Disordered" evidence="1">
    <location>
        <begin position="1"/>
        <end position="35"/>
    </location>
</feature>
<accession>F2R201</accession>
<evidence type="ECO:0000259" key="2">
    <source>
        <dbReference type="Pfam" id="PF04016"/>
    </source>
</evidence>
<dbReference type="Proteomes" id="UP000006854">
    <property type="component" value="Chromosome"/>
</dbReference>
<dbReference type="STRING" id="953739.SVEN_7382"/>
<dbReference type="SUPFAM" id="SSF159713">
    <property type="entry name" value="Dhaf3308-like"/>
    <property type="match status" value="1"/>
</dbReference>
<evidence type="ECO:0000313" key="4">
    <source>
        <dbReference type="Proteomes" id="UP000006854"/>
    </source>
</evidence>
<proteinExistence type="predicted"/>
<dbReference type="PATRIC" id="fig|953739.5.peg.2614"/>
<dbReference type="AlphaFoldDB" id="F2R201"/>
<feature type="domain" description="Putative heavy-metal chelation" evidence="2">
    <location>
        <begin position="178"/>
        <end position="285"/>
    </location>
</feature>
<gene>
    <name evidence="3" type="ordered locus">SVEN_7382</name>
</gene>
<reference evidence="3 4" key="1">
    <citation type="journal article" date="2011" name="BMC Genomics">
        <title>Genome-wide analysis of the role of GlnR in Streptomyces venezuelae provides new insights into global nitrogen regulation in actinomycetes.</title>
        <authorList>
            <person name="Pullan S.T."/>
            <person name="Bibb M.J."/>
            <person name="Merrick M."/>
        </authorList>
    </citation>
    <scope>NUCLEOTIDE SEQUENCE [LARGE SCALE GENOMIC DNA]</scope>
    <source>
        <strain evidence="3">ATCC 10712</strain>
    </source>
</reference>
<sequence>MHSTPQPLSVPPQPTSPPASARTTSAASIPHPAPARTTSAASVDQLIAAVLAGEHGPLPSALVATSVFWIHHGTRLAGGDTTYLNQYVLVRLGGSFGGCAFEAGELTPSLCHDYSGAPLDLLLRDAPRPVRIAALDAYLAHAHPHRTAAERGEAEPVSLPAGTPEVRAKARDTAIAGLLDITHGAEVGLIGVVNPLVAAIREQGGEPLPCDFNLKATQWGDPVTDDMHEVLDRAEAVVATGMTLSNGSFDTILARCRDREIPLIVYAQSGSAVARAFLGAGVTAVSAEPFPFSQFSGEETVLYRYRTADGT</sequence>
<organism evidence="3 4">
    <name type="scientific">Streptomyces venezuelae (strain ATCC 10712 / CBS 650.69 / DSM 40230 / JCM 4526 / NBRC 13096 / PD 04745)</name>
    <dbReference type="NCBI Taxonomy" id="953739"/>
    <lineage>
        <taxon>Bacteria</taxon>
        <taxon>Bacillati</taxon>
        <taxon>Actinomycetota</taxon>
        <taxon>Actinomycetes</taxon>
        <taxon>Kitasatosporales</taxon>
        <taxon>Streptomycetaceae</taxon>
        <taxon>Streptomyces</taxon>
    </lineage>
</organism>